<feature type="transmembrane region" description="Helical" evidence="1">
    <location>
        <begin position="235"/>
        <end position="258"/>
    </location>
</feature>
<dbReference type="Pfam" id="PF07854">
    <property type="entry name" value="DUF1646"/>
    <property type="match status" value="1"/>
</dbReference>
<reference evidence="2 3" key="1">
    <citation type="submission" date="2009-01" db="EMBL/GenBank/DDBJ databases">
        <title>Complete sequence of Clostridium cellulolyticum H10.</title>
        <authorList>
            <consortium name="US DOE Joint Genome Institute"/>
            <person name="Lucas S."/>
            <person name="Copeland A."/>
            <person name="Lapidus A."/>
            <person name="Glavina del Rio T."/>
            <person name="Dalin E."/>
            <person name="Tice H."/>
            <person name="Bruce D."/>
            <person name="Goodwin L."/>
            <person name="Pitluck S."/>
            <person name="Chertkov O."/>
            <person name="Saunders E."/>
            <person name="Brettin T."/>
            <person name="Detter J.C."/>
            <person name="Han C."/>
            <person name="Larimer F."/>
            <person name="Land M."/>
            <person name="Hauser L."/>
            <person name="Kyrpides N."/>
            <person name="Ivanova N."/>
            <person name="Zhou J."/>
            <person name="Richardson P."/>
        </authorList>
    </citation>
    <scope>NUCLEOTIDE SEQUENCE [LARGE SCALE GENOMIC DNA]</scope>
    <source>
        <strain evidence="3">ATCC 35319 / DSM 5812 / JCM 6584 / H10</strain>
    </source>
</reference>
<dbReference type="STRING" id="394503.Ccel_1109"/>
<feature type="transmembrane region" description="Helical" evidence="1">
    <location>
        <begin position="94"/>
        <end position="122"/>
    </location>
</feature>
<dbReference type="KEGG" id="cce:Ccel_1109"/>
<dbReference type="RefSeq" id="WP_015924624.1">
    <property type="nucleotide sequence ID" value="NC_011898.1"/>
</dbReference>
<sequence length="351" mass="38001">MIIGLLIVLALILILPFAFRPIEHNLEYFLLVMGIAATIVSGTLSTGLLLHIFENYLLYFITGAVLVAGLIFRISVGKIKKFVGFATERVPISIFVFLLILVLGLVSSLITAIIAALILVEIVHALPFKHSQKVKLTVISCFAIGLGSALTPIGEPLSTIVVSSLKADFTYLFRIIGIYVIPGVFVMAILGAVVARMMHKANQNENVGENSWKDENEGVLGLESMKSVFVRAIKIFLFIIALELLGSGFKPLINTYVIHLPSMVLYWINVSSAVLDNATLAAAEVSPAMSLKQIQAILMGLLLSGGMLIPGNIPNIISAGKLGIKSREWAKIGLPLGLVLLTIYFVILFFV</sequence>
<dbReference type="InterPro" id="IPR012443">
    <property type="entry name" value="DUF1646"/>
</dbReference>
<gene>
    <name evidence="2" type="ordered locus">Ccel_1109</name>
</gene>
<dbReference type="OrthoDB" id="2678059at2"/>
<feature type="transmembrane region" description="Helical" evidence="1">
    <location>
        <begin position="171"/>
        <end position="195"/>
    </location>
</feature>
<keyword evidence="1" id="KW-0472">Membrane</keyword>
<keyword evidence="1" id="KW-0812">Transmembrane</keyword>
<dbReference type="EMBL" id="CP001348">
    <property type="protein sequence ID" value="ACL75468.1"/>
    <property type="molecule type" value="Genomic_DNA"/>
</dbReference>
<dbReference type="PIRSF" id="PIRSF019205">
    <property type="entry name" value="DUF1646"/>
    <property type="match status" value="1"/>
</dbReference>
<proteinExistence type="predicted"/>
<organism evidence="2 3">
    <name type="scientific">Ruminiclostridium cellulolyticum (strain ATCC 35319 / DSM 5812 / JCM 6584 / H10)</name>
    <name type="common">Clostridium cellulolyticum</name>
    <dbReference type="NCBI Taxonomy" id="394503"/>
    <lineage>
        <taxon>Bacteria</taxon>
        <taxon>Bacillati</taxon>
        <taxon>Bacillota</taxon>
        <taxon>Clostridia</taxon>
        <taxon>Eubacteriales</taxon>
        <taxon>Oscillospiraceae</taxon>
        <taxon>Ruminiclostridium</taxon>
    </lineage>
</organism>
<dbReference type="eggNOG" id="COG4756">
    <property type="taxonomic scope" value="Bacteria"/>
</dbReference>
<feature type="transmembrane region" description="Helical" evidence="1">
    <location>
        <begin position="56"/>
        <end position="74"/>
    </location>
</feature>
<feature type="transmembrane region" description="Helical" evidence="1">
    <location>
        <begin position="329"/>
        <end position="350"/>
    </location>
</feature>
<name>B8HZW8_RUMCH</name>
<evidence type="ECO:0000313" key="3">
    <source>
        <dbReference type="Proteomes" id="UP000001349"/>
    </source>
</evidence>
<feature type="transmembrane region" description="Helical" evidence="1">
    <location>
        <begin position="28"/>
        <end position="49"/>
    </location>
</feature>
<evidence type="ECO:0008006" key="4">
    <source>
        <dbReference type="Google" id="ProtNLM"/>
    </source>
</evidence>
<feature type="transmembrane region" description="Helical" evidence="1">
    <location>
        <begin position="297"/>
        <end position="317"/>
    </location>
</feature>
<keyword evidence="1" id="KW-1133">Transmembrane helix</keyword>
<dbReference type="HOGENOM" id="CLU_822987_0_0_9"/>
<dbReference type="Proteomes" id="UP000001349">
    <property type="component" value="Chromosome"/>
</dbReference>
<evidence type="ECO:0000313" key="2">
    <source>
        <dbReference type="EMBL" id="ACL75468.1"/>
    </source>
</evidence>
<dbReference type="AlphaFoldDB" id="B8HZW8"/>
<keyword evidence="3" id="KW-1185">Reference proteome</keyword>
<feature type="transmembrane region" description="Helical" evidence="1">
    <location>
        <begin position="134"/>
        <end position="151"/>
    </location>
</feature>
<protein>
    <recommendedName>
        <fullName evidence="4">Cation transporter</fullName>
    </recommendedName>
</protein>
<evidence type="ECO:0000256" key="1">
    <source>
        <dbReference type="SAM" id="Phobius"/>
    </source>
</evidence>
<accession>B8HZW8</accession>